<dbReference type="EMBL" id="RCHS01001596">
    <property type="protein sequence ID" value="RMX52659.1"/>
    <property type="molecule type" value="Genomic_DNA"/>
</dbReference>
<protein>
    <submittedName>
        <fullName evidence="1">Uncharacterized protein</fullName>
    </submittedName>
</protein>
<proteinExistence type="predicted"/>
<name>A0A3M6UGG0_POCDA</name>
<evidence type="ECO:0000313" key="1">
    <source>
        <dbReference type="EMBL" id="RMX52659.1"/>
    </source>
</evidence>
<comment type="caution">
    <text evidence="1">The sequence shown here is derived from an EMBL/GenBank/DDBJ whole genome shotgun (WGS) entry which is preliminary data.</text>
</comment>
<accession>A0A3M6UGG0</accession>
<sequence length="156" mass="17399">MAAIRGELGREHISEASRATLIELENGVFRQHVVFLTEEDIPGSSLNGRDPSQLKNSELKFWLQCRGDSCKGLSTKAQLCKRVKDYVQAGVSHLLVDPDDNFIYMKHKGNRLSSGNERNELTESNLCALENVKNVAFPVNSWSTSLAKSPILPEQK</sequence>
<organism evidence="1 2">
    <name type="scientific">Pocillopora damicornis</name>
    <name type="common">Cauliflower coral</name>
    <name type="synonym">Millepora damicornis</name>
    <dbReference type="NCBI Taxonomy" id="46731"/>
    <lineage>
        <taxon>Eukaryota</taxon>
        <taxon>Metazoa</taxon>
        <taxon>Cnidaria</taxon>
        <taxon>Anthozoa</taxon>
        <taxon>Hexacorallia</taxon>
        <taxon>Scleractinia</taxon>
        <taxon>Astrocoeniina</taxon>
        <taxon>Pocilloporidae</taxon>
        <taxon>Pocillopora</taxon>
    </lineage>
</organism>
<dbReference type="AlphaFoldDB" id="A0A3M6UGG0"/>
<dbReference type="OrthoDB" id="5984486at2759"/>
<keyword evidence="2" id="KW-1185">Reference proteome</keyword>
<dbReference type="Proteomes" id="UP000275408">
    <property type="component" value="Unassembled WGS sequence"/>
</dbReference>
<gene>
    <name evidence="1" type="ORF">pdam_00004225</name>
</gene>
<reference evidence="1 2" key="1">
    <citation type="journal article" date="2018" name="Sci. Rep.">
        <title>Comparative analysis of the Pocillopora damicornis genome highlights role of immune system in coral evolution.</title>
        <authorList>
            <person name="Cunning R."/>
            <person name="Bay R.A."/>
            <person name="Gillette P."/>
            <person name="Baker A.C."/>
            <person name="Traylor-Knowles N."/>
        </authorList>
    </citation>
    <scope>NUCLEOTIDE SEQUENCE [LARGE SCALE GENOMIC DNA]</scope>
    <source>
        <strain evidence="1">RSMAS</strain>
        <tissue evidence="1">Whole animal</tissue>
    </source>
</reference>
<evidence type="ECO:0000313" key="2">
    <source>
        <dbReference type="Proteomes" id="UP000275408"/>
    </source>
</evidence>